<dbReference type="Gene3D" id="3.40.30.10">
    <property type="entry name" value="Glutaredoxin"/>
    <property type="match status" value="1"/>
</dbReference>
<dbReference type="NCBIfam" id="TIGR01617">
    <property type="entry name" value="arsC_related"/>
    <property type="match status" value="1"/>
</dbReference>
<dbReference type="CDD" id="cd03032">
    <property type="entry name" value="ArsC_Spx"/>
    <property type="match status" value="1"/>
</dbReference>
<proteinExistence type="inferred from homology"/>
<dbReference type="OrthoDB" id="9794155at2"/>
<dbReference type="InterPro" id="IPR006660">
    <property type="entry name" value="Arsenate_reductase-like"/>
</dbReference>
<comment type="caution">
    <text evidence="2">The sequence shown here is derived from an EMBL/GenBank/DDBJ whole genome shotgun (WGS) entry which is preliminary data.</text>
</comment>
<dbReference type="InterPro" id="IPR006504">
    <property type="entry name" value="Tscrpt_reg_Spx/MgsR"/>
</dbReference>
<dbReference type="SUPFAM" id="SSF52833">
    <property type="entry name" value="Thioredoxin-like"/>
    <property type="match status" value="1"/>
</dbReference>
<dbReference type="InterPro" id="IPR036249">
    <property type="entry name" value="Thioredoxin-like_sf"/>
</dbReference>
<evidence type="ECO:0000313" key="2">
    <source>
        <dbReference type="EMBL" id="TYS18545.1"/>
    </source>
</evidence>
<dbReference type="Proteomes" id="UP000322267">
    <property type="component" value="Unassembled WGS sequence"/>
</dbReference>
<dbReference type="NCBIfam" id="NF002459">
    <property type="entry name" value="PRK01655.1"/>
    <property type="match status" value="1"/>
</dbReference>
<reference evidence="2 3" key="1">
    <citation type="submission" date="2019-08" db="EMBL/GenBank/DDBJ databases">
        <title>Bacillus genomes from the desert of Cuatro Cienegas, Coahuila.</title>
        <authorList>
            <person name="Olmedo-Alvarez G."/>
        </authorList>
    </citation>
    <scope>NUCLEOTIDE SEQUENCE [LARGE SCALE GENOMIC DNA]</scope>
    <source>
        <strain evidence="2 3">CH34_1T</strain>
    </source>
</reference>
<evidence type="ECO:0000256" key="1">
    <source>
        <dbReference type="PROSITE-ProRule" id="PRU01282"/>
    </source>
</evidence>
<dbReference type="Pfam" id="PF03960">
    <property type="entry name" value="ArsC"/>
    <property type="match status" value="1"/>
</dbReference>
<accession>A0A5D4NW15</accession>
<evidence type="ECO:0000313" key="3">
    <source>
        <dbReference type="Proteomes" id="UP000322267"/>
    </source>
</evidence>
<dbReference type="PANTHER" id="PTHR30041">
    <property type="entry name" value="ARSENATE REDUCTASE"/>
    <property type="match status" value="1"/>
</dbReference>
<dbReference type="PROSITE" id="PS51353">
    <property type="entry name" value="ARSC"/>
    <property type="match status" value="1"/>
</dbReference>
<dbReference type="AlphaFoldDB" id="A0A5D4NW15"/>
<dbReference type="RefSeq" id="WP_148938223.1">
    <property type="nucleotide sequence ID" value="NZ_VTEI01000002.1"/>
</dbReference>
<name>A0A5D4NW15_9BACI</name>
<comment type="similarity">
    <text evidence="1">Belongs to the ArsC family.</text>
</comment>
<organism evidence="2 3">
    <name type="scientific">Rossellomorea vietnamensis</name>
    <dbReference type="NCBI Taxonomy" id="218284"/>
    <lineage>
        <taxon>Bacteria</taxon>
        <taxon>Bacillati</taxon>
        <taxon>Bacillota</taxon>
        <taxon>Bacilli</taxon>
        <taxon>Bacillales</taxon>
        <taxon>Bacillaceae</taxon>
        <taxon>Rossellomorea</taxon>
    </lineage>
</organism>
<gene>
    <name evidence="2" type="ORF">FZC78_03125</name>
</gene>
<sequence length="136" mass="15893">MTVTVYGRSCSSTRKAKQWLKENGIPYVERNIIQDPITIGELHSILRITENGTDEIMAVKSQTYQEMNANLEDLSLHELIEYINKYPKLLKSPIIVDEKRLQAGYSEDIRQFLPRKTRLKWRMNHLAFNRLGDVTN</sequence>
<dbReference type="PANTHER" id="PTHR30041:SF7">
    <property type="entry name" value="GLOBAL TRANSCRIPTIONAL REGULATOR SPX"/>
    <property type="match status" value="1"/>
</dbReference>
<dbReference type="EMBL" id="VTEI01000002">
    <property type="protein sequence ID" value="TYS18545.1"/>
    <property type="molecule type" value="Genomic_DNA"/>
</dbReference>
<protein>
    <submittedName>
        <fullName evidence="2">Spx/MgsR family RNA polymerase-binding regulatory protein</fullName>
    </submittedName>
</protein>